<protein>
    <submittedName>
        <fullName evidence="1">Uncharacterized protein</fullName>
    </submittedName>
</protein>
<sequence length="76" mass="8843">MGWRVRIRTHLCELCSRFGQRLAFSLPLFQARWRCLPRSLCHHAGGHGPPGLLHGICLWTICQPRANFYLEHKSTF</sequence>
<reference evidence="1 2" key="1">
    <citation type="submission" date="2018-11" db="EMBL/GenBank/DDBJ databases">
        <authorList>
            <consortium name="Pathogen Informatics"/>
        </authorList>
    </citation>
    <scope>NUCLEOTIDE SEQUENCE [LARGE SCALE GENOMIC DNA]</scope>
</reference>
<name>A0A3P7RM05_DIBLA</name>
<evidence type="ECO:0000313" key="2">
    <source>
        <dbReference type="Proteomes" id="UP000281553"/>
    </source>
</evidence>
<accession>A0A3P7RM05</accession>
<proteinExistence type="predicted"/>
<dbReference type="Proteomes" id="UP000281553">
    <property type="component" value="Unassembled WGS sequence"/>
</dbReference>
<evidence type="ECO:0000313" key="1">
    <source>
        <dbReference type="EMBL" id="VDN41799.1"/>
    </source>
</evidence>
<keyword evidence="2" id="KW-1185">Reference proteome</keyword>
<dbReference type="AlphaFoldDB" id="A0A3P7RM05"/>
<gene>
    <name evidence="1" type="ORF">DILT_LOCUS18648</name>
</gene>
<dbReference type="EMBL" id="UYRU01102636">
    <property type="protein sequence ID" value="VDN41799.1"/>
    <property type="molecule type" value="Genomic_DNA"/>
</dbReference>
<organism evidence="1 2">
    <name type="scientific">Dibothriocephalus latus</name>
    <name type="common">Fish tapeworm</name>
    <name type="synonym">Diphyllobothrium latum</name>
    <dbReference type="NCBI Taxonomy" id="60516"/>
    <lineage>
        <taxon>Eukaryota</taxon>
        <taxon>Metazoa</taxon>
        <taxon>Spiralia</taxon>
        <taxon>Lophotrochozoa</taxon>
        <taxon>Platyhelminthes</taxon>
        <taxon>Cestoda</taxon>
        <taxon>Eucestoda</taxon>
        <taxon>Diphyllobothriidea</taxon>
        <taxon>Diphyllobothriidae</taxon>
        <taxon>Dibothriocephalus</taxon>
    </lineage>
</organism>